<dbReference type="PANTHER" id="PTHR11786:SF0">
    <property type="entry name" value="ARYLAMINE N-ACETYLTRANSFERASE 4-RELATED"/>
    <property type="match status" value="1"/>
</dbReference>
<keyword evidence="4" id="KW-1185">Reference proteome</keyword>
<evidence type="ECO:0000313" key="4">
    <source>
        <dbReference type="Proteomes" id="UP000261284"/>
    </source>
</evidence>
<sequence>MDVARYLDRINFRGEIKPDIATLTKLHQHHVFHIPFEALDVYYGIPVILNEQHLFCKIVEHRRGGYCYEVNELFARLLQKLGFAVHRISGRLASGNKFGREFEHMALLVEIDRQQWLVDVGYGDFALQPLLITHGHIQNDGHNEYRIQHGVVADGATYWQTGKWNSIKLCFVTDYIFTTTPRSITHFEEMNRWKQTSGESKFRRTAICSIPTQSGRVSLVGNRLIITNNKEKEVQLLHSEISKRVALQRYFNIHFPVDEMTHPGGLANVRQAV</sequence>
<name>A0A3E1NEG9_9BACT</name>
<accession>A0A3E1NEG9</accession>
<organism evidence="3 4">
    <name type="scientific">Deminuibacter soli</name>
    <dbReference type="NCBI Taxonomy" id="2291815"/>
    <lineage>
        <taxon>Bacteria</taxon>
        <taxon>Pseudomonadati</taxon>
        <taxon>Bacteroidota</taxon>
        <taxon>Chitinophagia</taxon>
        <taxon>Chitinophagales</taxon>
        <taxon>Chitinophagaceae</taxon>
        <taxon>Deminuibacter</taxon>
    </lineage>
</organism>
<dbReference type="SUPFAM" id="SSF54001">
    <property type="entry name" value="Cysteine proteinases"/>
    <property type="match status" value="1"/>
</dbReference>
<dbReference type="Gene3D" id="3.30.2140.20">
    <property type="match status" value="1"/>
</dbReference>
<dbReference type="InterPro" id="IPR038765">
    <property type="entry name" value="Papain-like_cys_pep_sf"/>
</dbReference>
<dbReference type="InterPro" id="IPR001447">
    <property type="entry name" value="Arylamine_N-AcTrfase"/>
</dbReference>
<keyword evidence="3" id="KW-0808">Transferase</keyword>
<dbReference type="InterPro" id="IPR053710">
    <property type="entry name" value="Arylamine_NAT_domain_sf"/>
</dbReference>
<dbReference type="PRINTS" id="PR01543">
    <property type="entry name" value="ANATRNSFRASE"/>
</dbReference>
<dbReference type="Proteomes" id="UP000261284">
    <property type="component" value="Unassembled WGS sequence"/>
</dbReference>
<comment type="similarity">
    <text evidence="1 2">Belongs to the arylamine N-acetyltransferase family.</text>
</comment>
<evidence type="ECO:0000256" key="2">
    <source>
        <dbReference type="RuleBase" id="RU003452"/>
    </source>
</evidence>
<dbReference type="RefSeq" id="WP_116849248.1">
    <property type="nucleotide sequence ID" value="NZ_QTJU01000010.1"/>
</dbReference>
<protein>
    <submittedName>
        <fullName evidence="3">Arylamine N-acetyltransferase</fullName>
    </submittedName>
</protein>
<dbReference type="Pfam" id="PF00797">
    <property type="entry name" value="Acetyltransf_2"/>
    <property type="match status" value="1"/>
</dbReference>
<dbReference type="OrthoDB" id="7181050at2"/>
<dbReference type="EMBL" id="QTJU01000010">
    <property type="protein sequence ID" value="RFM26376.1"/>
    <property type="molecule type" value="Genomic_DNA"/>
</dbReference>
<comment type="caution">
    <text evidence="3">The sequence shown here is derived from an EMBL/GenBank/DDBJ whole genome shotgun (WGS) entry which is preliminary data.</text>
</comment>
<dbReference type="AlphaFoldDB" id="A0A3E1NEG9"/>
<dbReference type="GO" id="GO:0016407">
    <property type="term" value="F:acetyltransferase activity"/>
    <property type="evidence" value="ECO:0007669"/>
    <property type="project" value="InterPro"/>
</dbReference>
<dbReference type="PANTHER" id="PTHR11786">
    <property type="entry name" value="N-HYDROXYARYLAMINE O-ACETYLTRANSFERASE"/>
    <property type="match status" value="1"/>
</dbReference>
<reference evidence="3 4" key="1">
    <citation type="submission" date="2018-08" db="EMBL/GenBank/DDBJ databases">
        <title>Chitinophagaceae sp. K23C18032701, a novel bacterium isolated from forest soil.</title>
        <authorList>
            <person name="Wang C."/>
        </authorList>
    </citation>
    <scope>NUCLEOTIDE SEQUENCE [LARGE SCALE GENOMIC DNA]</scope>
    <source>
        <strain evidence="3 4">K23C18032701</strain>
    </source>
</reference>
<proteinExistence type="inferred from homology"/>
<evidence type="ECO:0000256" key="1">
    <source>
        <dbReference type="ARBA" id="ARBA00006547"/>
    </source>
</evidence>
<evidence type="ECO:0000313" key="3">
    <source>
        <dbReference type="EMBL" id="RFM26376.1"/>
    </source>
</evidence>
<gene>
    <name evidence="3" type="ORF">DXN05_20940</name>
</gene>